<name>A0A2K8KKJ2_9MOLU</name>
<evidence type="ECO:0000313" key="3">
    <source>
        <dbReference type="Proteomes" id="UP000231179"/>
    </source>
</evidence>
<sequence length="303" mass="32921">MGAFAPKFCSIHLKIHVCDEQQVSKKLSNIENDLSAKVRRLHGVQTEEEIAAELAKKQDAPGTFGAILAEAKAKAAKQKQELSQQGNNAEEGKVVSEEEVSSRMAALRAKMQGGSPSPTNQDIPLSTPTTGLGEIIKKAKEHQADNPNAQFKVPVRSVKGQVEKKLTSEKTTRIDALNETNLDISELDMDKIEVAKPVKASKVKTTATEVTSKKTGTKIQKEAKIDEDKIFTIEETQELIKKAVNAAVKKTVKETLKQVGIDTKTTAVKKTAVNNNKKTDVKKAKTNNSKVVPKKTAVSKTAK</sequence>
<evidence type="ECO:0000256" key="1">
    <source>
        <dbReference type="SAM" id="MobiDB-lite"/>
    </source>
</evidence>
<evidence type="ECO:0000313" key="2">
    <source>
        <dbReference type="EMBL" id="ATX70969.1"/>
    </source>
</evidence>
<feature type="region of interest" description="Disordered" evidence="1">
    <location>
        <begin position="278"/>
        <end position="303"/>
    </location>
</feature>
<dbReference type="Proteomes" id="UP000231179">
    <property type="component" value="Chromosome"/>
</dbReference>
<proteinExistence type="predicted"/>
<reference evidence="2 3" key="1">
    <citation type="submission" date="2017-11" db="EMBL/GenBank/DDBJ databases">
        <title>Complete genome sequence of Spiroplasma clarkii CN-5 (DSM 19994).</title>
        <authorList>
            <person name="Tsai Y.-M."/>
            <person name="Chang A."/>
            <person name="Lo W.-S."/>
            <person name="Kuo C.-H."/>
        </authorList>
    </citation>
    <scope>NUCLEOTIDE SEQUENCE [LARGE SCALE GENOMIC DNA]</scope>
    <source>
        <strain evidence="2 3">CN-5</strain>
    </source>
</reference>
<organism evidence="2 3">
    <name type="scientific">Spiroplasma clarkii</name>
    <dbReference type="NCBI Taxonomy" id="2139"/>
    <lineage>
        <taxon>Bacteria</taxon>
        <taxon>Bacillati</taxon>
        <taxon>Mycoplasmatota</taxon>
        <taxon>Mollicutes</taxon>
        <taxon>Entomoplasmatales</taxon>
        <taxon>Spiroplasmataceae</taxon>
        <taxon>Spiroplasma</taxon>
    </lineage>
</organism>
<keyword evidence="3" id="KW-1185">Reference proteome</keyword>
<dbReference type="RefSeq" id="WP_100254518.1">
    <property type="nucleotide sequence ID" value="NZ_CP024870.1"/>
</dbReference>
<gene>
    <name evidence="2" type="ORF">SCLAR_v1c06520</name>
</gene>
<accession>A0A2K8KKJ2</accession>
<dbReference type="EMBL" id="CP024870">
    <property type="protein sequence ID" value="ATX70969.1"/>
    <property type="molecule type" value="Genomic_DNA"/>
</dbReference>
<protein>
    <submittedName>
        <fullName evidence="2">Uncharacterized protein</fullName>
    </submittedName>
</protein>
<dbReference type="AlphaFoldDB" id="A0A2K8KKJ2"/>